<gene>
    <name evidence="2" type="ORF">HXO65_02910</name>
</gene>
<comment type="caution">
    <text evidence="2">The sequence shown here is derived from an EMBL/GenBank/DDBJ whole genome shotgun (WGS) entry which is preliminary data.</text>
</comment>
<name>A0A930LU93_9MICC</name>
<dbReference type="InterPro" id="IPR006311">
    <property type="entry name" value="TAT_signal"/>
</dbReference>
<evidence type="ECO:0000313" key="3">
    <source>
        <dbReference type="Proteomes" id="UP000785653"/>
    </source>
</evidence>
<dbReference type="Pfam" id="PF00395">
    <property type="entry name" value="SLH"/>
    <property type="match status" value="1"/>
</dbReference>
<sequence>MSTSSSRRLFLKGTAALGIAGALGAGQLALQGAQAATLDIQSVPLDLRVNQAMIDISGFTLSYEVSGLQPIFENGLYTPYFEIGNYTEDKGFKVFYFISLEKNRLDTDNVYRQTVILPTDMTTGPKGKYGIRLTLRPYNKQYTILRTMVSDVTVNTDYARTPFIIDLEDEDPYSYDVYTVCQQKMMLIDKNRRIYPYRAATRGDLMDTLYRTVGSPKVVLPAVSPYPDVSPKDPRYAAYIWAVQKGLTSGWSDGKMHPEAVAHRTTMAAFLYRFNEAYPALTEGTHPTPVAPADMHPGSPFFRESVWLHTRANIDPNFAYKSANFFPDQEVTRAEWARALIMLHADTLCANMRD</sequence>
<evidence type="ECO:0000259" key="1">
    <source>
        <dbReference type="PROSITE" id="PS51272"/>
    </source>
</evidence>
<evidence type="ECO:0000313" key="2">
    <source>
        <dbReference type="EMBL" id="MBF1673142.1"/>
    </source>
</evidence>
<organism evidence="2 3">
    <name type="scientific">Rothia mucilaginosa</name>
    <dbReference type="NCBI Taxonomy" id="43675"/>
    <lineage>
        <taxon>Bacteria</taxon>
        <taxon>Bacillati</taxon>
        <taxon>Actinomycetota</taxon>
        <taxon>Actinomycetes</taxon>
        <taxon>Micrococcales</taxon>
        <taxon>Micrococcaceae</taxon>
        <taxon>Rothia</taxon>
    </lineage>
</organism>
<dbReference type="Proteomes" id="UP000785653">
    <property type="component" value="Unassembled WGS sequence"/>
</dbReference>
<dbReference type="PROSITE" id="PS51272">
    <property type="entry name" value="SLH"/>
    <property type="match status" value="1"/>
</dbReference>
<dbReference type="PROSITE" id="PS51318">
    <property type="entry name" value="TAT"/>
    <property type="match status" value="1"/>
</dbReference>
<dbReference type="InterPro" id="IPR001119">
    <property type="entry name" value="SLH_dom"/>
</dbReference>
<feature type="domain" description="SLH" evidence="1">
    <location>
        <begin position="222"/>
        <end position="285"/>
    </location>
</feature>
<accession>A0A930LU93</accession>
<dbReference type="AlphaFoldDB" id="A0A930LU93"/>
<proteinExistence type="predicted"/>
<dbReference type="EMBL" id="JABZXS010000022">
    <property type="protein sequence ID" value="MBF1673142.1"/>
    <property type="molecule type" value="Genomic_DNA"/>
</dbReference>
<protein>
    <submittedName>
        <fullName evidence="2">S-layer homology domain-containing protein</fullName>
    </submittedName>
</protein>
<reference evidence="2" key="1">
    <citation type="submission" date="2020-04" db="EMBL/GenBank/DDBJ databases">
        <title>Deep metagenomics examines the oral microbiome during advanced dental caries in children, revealing novel taxa and co-occurrences with host molecules.</title>
        <authorList>
            <person name="Baker J.L."/>
            <person name="Morton J.T."/>
            <person name="Dinis M."/>
            <person name="Alvarez R."/>
            <person name="Tran N.C."/>
            <person name="Knight R."/>
            <person name="Edlund A."/>
        </authorList>
    </citation>
    <scope>NUCLEOTIDE SEQUENCE</scope>
    <source>
        <strain evidence="2">JCVI_47_bin.3</strain>
    </source>
</reference>